<gene>
    <name evidence="1" type="ORF">MAR_011907</name>
</gene>
<organism evidence="1 2">
    <name type="scientific">Mya arenaria</name>
    <name type="common">Soft-shell clam</name>
    <dbReference type="NCBI Taxonomy" id="6604"/>
    <lineage>
        <taxon>Eukaryota</taxon>
        <taxon>Metazoa</taxon>
        <taxon>Spiralia</taxon>
        <taxon>Lophotrochozoa</taxon>
        <taxon>Mollusca</taxon>
        <taxon>Bivalvia</taxon>
        <taxon>Autobranchia</taxon>
        <taxon>Heteroconchia</taxon>
        <taxon>Euheterodonta</taxon>
        <taxon>Imparidentia</taxon>
        <taxon>Neoheterodontei</taxon>
        <taxon>Myida</taxon>
        <taxon>Myoidea</taxon>
        <taxon>Myidae</taxon>
        <taxon>Mya</taxon>
    </lineage>
</organism>
<dbReference type="EMBL" id="CP111025">
    <property type="protein sequence ID" value="WAR26203.1"/>
    <property type="molecule type" value="Genomic_DNA"/>
</dbReference>
<proteinExistence type="predicted"/>
<sequence>MERVSRQSERTSEENCVATAMSPSVMLGRKGTSIWELPDSFRNSQSVRTTFCKKAEMSNWTVPDLTVSMTSCWQALESYHEKILCRDSDRVGESIVIFILHKLVRVACPHPCLQDQLGSSAIVAIMPAQMLKMLTALDLVRMLKTFNGRKKKLNINQIPMAALALHDTTLPDNNFRVSPAKIFYRKIY</sequence>
<dbReference type="Proteomes" id="UP001164746">
    <property type="component" value="Chromosome 14"/>
</dbReference>
<evidence type="ECO:0000313" key="2">
    <source>
        <dbReference type="Proteomes" id="UP001164746"/>
    </source>
</evidence>
<reference evidence="1" key="1">
    <citation type="submission" date="2022-11" db="EMBL/GenBank/DDBJ databases">
        <title>Centuries of genome instability and evolution in soft-shell clam transmissible cancer (bioRxiv).</title>
        <authorList>
            <person name="Hart S.F.M."/>
            <person name="Yonemitsu M.A."/>
            <person name="Giersch R.M."/>
            <person name="Beal B.F."/>
            <person name="Arriagada G."/>
            <person name="Davis B.W."/>
            <person name="Ostrander E.A."/>
            <person name="Goff S.P."/>
            <person name="Metzger M.J."/>
        </authorList>
    </citation>
    <scope>NUCLEOTIDE SEQUENCE</scope>
    <source>
        <strain evidence="1">MELC-2E11</strain>
        <tissue evidence="1">Siphon/mantle</tissue>
    </source>
</reference>
<keyword evidence="2" id="KW-1185">Reference proteome</keyword>
<accession>A0ABY7FVH9</accession>
<protein>
    <submittedName>
        <fullName evidence="1">Uncharacterized protein</fullName>
    </submittedName>
</protein>
<evidence type="ECO:0000313" key="1">
    <source>
        <dbReference type="EMBL" id="WAR26203.1"/>
    </source>
</evidence>
<name>A0ABY7FVH9_MYAAR</name>